<evidence type="ECO:0000313" key="3">
    <source>
        <dbReference type="Proteomes" id="UP000052013"/>
    </source>
</evidence>
<organism evidence="2 3">
    <name type="scientific">Lentilactobacillus diolivorans DSM 14421</name>
    <dbReference type="NCBI Taxonomy" id="1423739"/>
    <lineage>
        <taxon>Bacteria</taxon>
        <taxon>Bacillati</taxon>
        <taxon>Bacillota</taxon>
        <taxon>Bacilli</taxon>
        <taxon>Lactobacillales</taxon>
        <taxon>Lactobacillaceae</taxon>
        <taxon>Lentilactobacillus</taxon>
    </lineage>
</organism>
<comment type="caution">
    <text evidence="2">The sequence shown here is derived from an EMBL/GenBank/DDBJ whole genome shotgun (WGS) entry which is preliminary data.</text>
</comment>
<proteinExistence type="predicted"/>
<feature type="transmembrane region" description="Helical" evidence="1">
    <location>
        <begin position="72"/>
        <end position="92"/>
    </location>
</feature>
<name>A0A0R1S182_9LACO</name>
<dbReference type="Proteomes" id="UP000052013">
    <property type="component" value="Unassembled WGS sequence"/>
</dbReference>
<sequence>MTQSLRLKRLTLVAVLLALCVVGANVKIMGSIAFDSAPAFLGAILLGPIDGAFLGFFGHMVSAALSGFPLTLPIHLVIAVMMAICMFAFGWIRKRFGRSRLATIVISDIVGYLINVPLEIAPLYLMMNAAIFAFFIPLTIATVLNLVVCELVYAFLPQSIKTKPYLRSEIK</sequence>
<gene>
    <name evidence="2" type="ORF">FC85_GL001933</name>
</gene>
<dbReference type="STRING" id="1423739.FC85_GL001933"/>
<dbReference type="Pfam" id="PF12822">
    <property type="entry name" value="ECF_trnsprt"/>
    <property type="match status" value="1"/>
</dbReference>
<evidence type="ECO:0000256" key="1">
    <source>
        <dbReference type="SAM" id="Phobius"/>
    </source>
</evidence>
<keyword evidence="1" id="KW-0812">Transmembrane</keyword>
<dbReference type="Gene3D" id="1.10.1760.20">
    <property type="match status" value="1"/>
</dbReference>
<protein>
    <recommendedName>
        <fullName evidence="4">ECF transporter S component</fullName>
    </recommendedName>
</protein>
<keyword evidence="1" id="KW-0472">Membrane</keyword>
<dbReference type="AlphaFoldDB" id="A0A0R1S182"/>
<dbReference type="GO" id="GO:0022857">
    <property type="term" value="F:transmembrane transporter activity"/>
    <property type="evidence" value="ECO:0007669"/>
    <property type="project" value="InterPro"/>
</dbReference>
<keyword evidence="1" id="KW-1133">Transmembrane helix</keyword>
<dbReference type="PATRIC" id="fig|1423739.3.peg.2017"/>
<accession>A0A0R1S182</accession>
<feature type="transmembrane region" description="Helical" evidence="1">
    <location>
        <begin position="104"/>
        <end position="125"/>
    </location>
</feature>
<dbReference type="RefSeq" id="WP_057866218.1">
    <property type="nucleotide sequence ID" value="NZ_AZEY01000108.1"/>
</dbReference>
<dbReference type="EMBL" id="AZEY01000108">
    <property type="protein sequence ID" value="KRL62425.1"/>
    <property type="molecule type" value="Genomic_DNA"/>
</dbReference>
<evidence type="ECO:0008006" key="4">
    <source>
        <dbReference type="Google" id="ProtNLM"/>
    </source>
</evidence>
<feature type="transmembrane region" description="Helical" evidence="1">
    <location>
        <begin position="131"/>
        <end position="156"/>
    </location>
</feature>
<reference evidence="2 3" key="1">
    <citation type="journal article" date="2015" name="Genome Announc.">
        <title>Expanding the biotechnology potential of lactobacilli through comparative genomics of 213 strains and associated genera.</title>
        <authorList>
            <person name="Sun Z."/>
            <person name="Harris H.M."/>
            <person name="McCann A."/>
            <person name="Guo C."/>
            <person name="Argimon S."/>
            <person name="Zhang W."/>
            <person name="Yang X."/>
            <person name="Jeffery I.B."/>
            <person name="Cooney J.C."/>
            <person name="Kagawa T.F."/>
            <person name="Liu W."/>
            <person name="Song Y."/>
            <person name="Salvetti E."/>
            <person name="Wrobel A."/>
            <person name="Rasinkangas P."/>
            <person name="Parkhill J."/>
            <person name="Rea M.C."/>
            <person name="O'Sullivan O."/>
            <person name="Ritari J."/>
            <person name="Douillard F.P."/>
            <person name="Paul Ross R."/>
            <person name="Yang R."/>
            <person name="Briner A.E."/>
            <person name="Felis G.E."/>
            <person name="de Vos W.M."/>
            <person name="Barrangou R."/>
            <person name="Klaenhammer T.R."/>
            <person name="Caufield P.W."/>
            <person name="Cui Y."/>
            <person name="Zhang H."/>
            <person name="O'Toole P.W."/>
        </authorList>
    </citation>
    <scope>NUCLEOTIDE SEQUENCE [LARGE SCALE GENOMIC DNA]</scope>
    <source>
        <strain evidence="2 3">DSM 14421</strain>
    </source>
</reference>
<dbReference type="InterPro" id="IPR024529">
    <property type="entry name" value="ECF_trnsprt_substrate-spec"/>
</dbReference>
<evidence type="ECO:0000313" key="2">
    <source>
        <dbReference type="EMBL" id="KRL62425.1"/>
    </source>
</evidence>